<dbReference type="PANTHER" id="PTHR19211:SF14">
    <property type="entry name" value="ATP-BINDING CASSETTE SUB-FAMILY F MEMBER 1"/>
    <property type="match status" value="1"/>
</dbReference>
<dbReference type="CDD" id="cd03221">
    <property type="entry name" value="ABCF_EF-3"/>
    <property type="match status" value="1"/>
</dbReference>
<reference evidence="6 7" key="1">
    <citation type="submission" date="2020-10" db="EMBL/GenBank/DDBJ databases">
        <title>Connecting structure to function with the recovery of over 1000 high-quality activated sludge metagenome-assembled genomes encoding full-length rRNA genes using long-read sequencing.</title>
        <authorList>
            <person name="Singleton C.M."/>
            <person name="Petriglieri F."/>
            <person name="Kristensen J.M."/>
            <person name="Kirkegaard R.H."/>
            <person name="Michaelsen T.Y."/>
            <person name="Andersen M.H."/>
            <person name="Karst S.M."/>
            <person name="Dueholm M.S."/>
            <person name="Nielsen P.H."/>
            <person name="Albertsen M."/>
        </authorList>
    </citation>
    <scope>NUCLEOTIDE SEQUENCE [LARGE SCALE GENOMIC DNA]</scope>
    <source>
        <strain evidence="6">AalE_18-Q3-R2-46_BAT3C.188</strain>
    </source>
</reference>
<dbReference type="SMART" id="SM00382">
    <property type="entry name" value="AAA"/>
    <property type="match status" value="2"/>
</dbReference>
<dbReference type="InterPro" id="IPR017871">
    <property type="entry name" value="ABC_transporter-like_CS"/>
</dbReference>
<evidence type="ECO:0000256" key="1">
    <source>
        <dbReference type="ARBA" id="ARBA00022737"/>
    </source>
</evidence>
<dbReference type="GO" id="GO:0005524">
    <property type="term" value="F:ATP binding"/>
    <property type="evidence" value="ECO:0007669"/>
    <property type="project" value="UniProtKB-KW"/>
</dbReference>
<keyword evidence="3 6" id="KW-0067">ATP-binding</keyword>
<dbReference type="PANTHER" id="PTHR19211">
    <property type="entry name" value="ATP-BINDING TRANSPORT PROTEIN-RELATED"/>
    <property type="match status" value="1"/>
</dbReference>
<dbReference type="SUPFAM" id="SSF52540">
    <property type="entry name" value="P-loop containing nucleoside triphosphate hydrolases"/>
    <property type="match status" value="2"/>
</dbReference>
<dbReference type="AlphaFoldDB" id="A0A934X5I7"/>
<gene>
    <name evidence="6" type="ORF">IPF40_10845</name>
</gene>
<dbReference type="Pfam" id="PF00005">
    <property type="entry name" value="ABC_tran"/>
    <property type="match status" value="2"/>
</dbReference>
<feature type="coiled-coil region" evidence="4">
    <location>
        <begin position="262"/>
        <end position="289"/>
    </location>
</feature>
<dbReference type="FunFam" id="3.40.50.300:FF:000011">
    <property type="entry name" value="Putative ABC transporter ATP-binding component"/>
    <property type="match status" value="1"/>
</dbReference>
<evidence type="ECO:0000256" key="2">
    <source>
        <dbReference type="ARBA" id="ARBA00022741"/>
    </source>
</evidence>
<evidence type="ECO:0000313" key="7">
    <source>
        <dbReference type="Proteomes" id="UP000718281"/>
    </source>
</evidence>
<name>A0A934X5I7_9MICO</name>
<proteinExistence type="predicted"/>
<keyword evidence="1" id="KW-0677">Repeat</keyword>
<evidence type="ECO:0000313" key="6">
    <source>
        <dbReference type="EMBL" id="MBK6301507.1"/>
    </source>
</evidence>
<dbReference type="InterPro" id="IPR003439">
    <property type="entry name" value="ABC_transporter-like_ATP-bd"/>
</dbReference>
<dbReference type="InterPro" id="IPR050611">
    <property type="entry name" value="ABCF"/>
</dbReference>
<evidence type="ECO:0000256" key="4">
    <source>
        <dbReference type="SAM" id="Coils"/>
    </source>
</evidence>
<dbReference type="InterPro" id="IPR027417">
    <property type="entry name" value="P-loop_NTPase"/>
</dbReference>
<feature type="domain" description="ABC transporter" evidence="5">
    <location>
        <begin position="7"/>
        <end position="270"/>
    </location>
</feature>
<dbReference type="GO" id="GO:0016887">
    <property type="term" value="F:ATP hydrolysis activity"/>
    <property type="evidence" value="ECO:0007669"/>
    <property type="project" value="InterPro"/>
</dbReference>
<comment type="caution">
    <text evidence="6">The sequence shown here is derived from an EMBL/GenBank/DDBJ whole genome shotgun (WGS) entry which is preliminary data.</text>
</comment>
<sequence length="558" mass="58689">MSTSTHLRVDGLSFSYAGSPTSRPLLTDVTFTVSAGERVGLIGENGSGKSTLLRCLAGLLAPTGGAVTATTRGGSATLGLLHQLPPFDPDDTIADAVESAVAPVRKAERSLSLAADALAAAPAAPDAGSAAAAYVQALVVAERLGVWQVDARIATTLAGLGLARLDRHRPTGTLSGGQQTRLSLAWLLLRRPDVLLLDEPTNHLDDAAVAFLLETLRTWAGPVLFASHDRSFLDEAATGLIDLDPTAGRGPAAFTGAYTAYLSQRRESRERWERRFRDEQEELRRLRQTVRDSHVVGHPGAAPRTEGGGAKKFYADRNARVVSRRVSDARSRLAELERTQVRKPPAPLSFAGLTPGYAGSASERSGPVLVASGVEVAGRLAPTSLTVDAGERWLITGANGSGKSTLLAVLSGALRVTGGTVRSPSGLRVGLLGQEVSLPDPARRGRGRSAAVAYADLVGGEAAERLPLSSWGLLPPLVENRPVVELSVGQLRRLALAVLLAGAPEVLLLDEPTNHLSLPLVDAIEEALPDYPGAVAVASHDRWLRSRWAGRRLELGSA</sequence>
<accession>A0A934X5I7</accession>
<dbReference type="Proteomes" id="UP000718281">
    <property type="component" value="Unassembled WGS sequence"/>
</dbReference>
<evidence type="ECO:0000259" key="5">
    <source>
        <dbReference type="PROSITE" id="PS50893"/>
    </source>
</evidence>
<dbReference type="PROSITE" id="PS00211">
    <property type="entry name" value="ABC_TRANSPORTER_1"/>
    <property type="match status" value="1"/>
</dbReference>
<dbReference type="Gene3D" id="3.40.50.300">
    <property type="entry name" value="P-loop containing nucleotide triphosphate hydrolases"/>
    <property type="match status" value="2"/>
</dbReference>
<keyword evidence="4" id="KW-0175">Coiled coil</keyword>
<dbReference type="PROSITE" id="PS50893">
    <property type="entry name" value="ABC_TRANSPORTER_2"/>
    <property type="match status" value="1"/>
</dbReference>
<keyword evidence="2" id="KW-0547">Nucleotide-binding</keyword>
<organism evidence="6 7">
    <name type="scientific">Candidatus Phosphoribacter hodrii</name>
    <dbReference type="NCBI Taxonomy" id="2953743"/>
    <lineage>
        <taxon>Bacteria</taxon>
        <taxon>Bacillati</taxon>
        <taxon>Actinomycetota</taxon>
        <taxon>Actinomycetes</taxon>
        <taxon>Micrococcales</taxon>
        <taxon>Dermatophilaceae</taxon>
        <taxon>Candidatus Phosphoribacter</taxon>
    </lineage>
</organism>
<protein>
    <submittedName>
        <fullName evidence="6">ABC-F family ATP-binding cassette domain-containing protein</fullName>
    </submittedName>
</protein>
<dbReference type="InterPro" id="IPR003593">
    <property type="entry name" value="AAA+_ATPase"/>
</dbReference>
<evidence type="ECO:0000256" key="3">
    <source>
        <dbReference type="ARBA" id="ARBA00022840"/>
    </source>
</evidence>
<dbReference type="EMBL" id="JADIXZ010000004">
    <property type="protein sequence ID" value="MBK6301507.1"/>
    <property type="molecule type" value="Genomic_DNA"/>
</dbReference>